<evidence type="ECO:0000313" key="2">
    <source>
        <dbReference type="EMBL" id="KAK8871070.1"/>
    </source>
</evidence>
<proteinExistence type="predicted"/>
<evidence type="ECO:0000313" key="3">
    <source>
        <dbReference type="Proteomes" id="UP001470230"/>
    </source>
</evidence>
<protein>
    <submittedName>
        <fullName evidence="2">Uncharacterized protein</fullName>
    </submittedName>
</protein>
<feature type="coiled-coil region" evidence="1">
    <location>
        <begin position="218"/>
        <end position="252"/>
    </location>
</feature>
<dbReference type="Gene3D" id="3.80.10.10">
    <property type="entry name" value="Ribonuclease Inhibitor"/>
    <property type="match status" value="1"/>
</dbReference>
<accession>A0ABR2IZM1</accession>
<evidence type="ECO:0000256" key="1">
    <source>
        <dbReference type="SAM" id="Coils"/>
    </source>
</evidence>
<dbReference type="EMBL" id="JAPFFF010000014">
    <property type="protein sequence ID" value="KAK8871070.1"/>
    <property type="molecule type" value="Genomic_DNA"/>
</dbReference>
<gene>
    <name evidence="2" type="ORF">M9Y10_008983</name>
</gene>
<organism evidence="2 3">
    <name type="scientific">Tritrichomonas musculus</name>
    <dbReference type="NCBI Taxonomy" id="1915356"/>
    <lineage>
        <taxon>Eukaryota</taxon>
        <taxon>Metamonada</taxon>
        <taxon>Parabasalia</taxon>
        <taxon>Tritrichomonadida</taxon>
        <taxon>Tritrichomonadidae</taxon>
        <taxon>Tritrichomonas</taxon>
    </lineage>
</organism>
<keyword evidence="1" id="KW-0175">Coiled coil</keyword>
<name>A0ABR2IZM1_9EUKA</name>
<dbReference type="SUPFAM" id="SSF52047">
    <property type="entry name" value="RNI-like"/>
    <property type="match status" value="1"/>
</dbReference>
<dbReference type="Proteomes" id="UP001470230">
    <property type="component" value="Unassembled WGS sequence"/>
</dbReference>
<dbReference type="InterPro" id="IPR032675">
    <property type="entry name" value="LRR_dom_sf"/>
</dbReference>
<keyword evidence="3" id="KW-1185">Reference proteome</keyword>
<comment type="caution">
    <text evidence="2">The sequence shown here is derived from an EMBL/GenBank/DDBJ whole genome shotgun (WGS) entry which is preliminary data.</text>
</comment>
<sequence length="281" mass="32663">MLSIDDFKSISNSSNGQYHLDLSVISKDLFNPILQAIETYGTSVFEVLTFSCIKLSELSERSEDAQEQYPQYILNSIAINIPQYLKYIINKLNDLFSSSQKLMEIHFIFLKCDSDDLANICKHVRRSPSLKLVDFTGIPIGNKDIKEMTYQLSFNKEIQYVYFRRCDLTDSSIPILVDYVTSVRKRFRHEGLIEVDLSDNDISPQQFSQVVKALNNFTDFELTEEEKLENENERLREEILKMREIVREVKEKGKLFIIGDGSDEVIKLMKSIDQRISILEK</sequence>
<reference evidence="2 3" key="1">
    <citation type="submission" date="2024-04" db="EMBL/GenBank/DDBJ databases">
        <title>Tritrichomonas musculus Genome.</title>
        <authorList>
            <person name="Alves-Ferreira E."/>
            <person name="Grigg M."/>
            <person name="Lorenzi H."/>
            <person name="Galac M."/>
        </authorList>
    </citation>
    <scope>NUCLEOTIDE SEQUENCE [LARGE SCALE GENOMIC DNA]</scope>
    <source>
        <strain evidence="2 3">EAF2021</strain>
    </source>
</reference>